<dbReference type="AlphaFoldDB" id="A0A9R1XMU2"/>
<evidence type="ECO:0000313" key="1">
    <source>
        <dbReference type="EMBL" id="KAJ0215509.1"/>
    </source>
</evidence>
<keyword evidence="2" id="KW-1185">Reference proteome</keyword>
<evidence type="ECO:0008006" key="3">
    <source>
        <dbReference type="Google" id="ProtNLM"/>
    </source>
</evidence>
<dbReference type="Proteomes" id="UP000235145">
    <property type="component" value="Unassembled WGS sequence"/>
</dbReference>
<sequence>MSTSSTKSSSNVNSRFKKKIEVKCWCEDLCHVFVSYTLENPSKKFWGCPNYKVKIIFPFSLFHHPEIFQEKEVVGFSDRLTMKEFKTRYDARVKSAYKAATNDGIYANGCCFVRGYIVHDCSSSIQDLMVVGCYATSIVILKYVAFDGMKYVAFDGI</sequence>
<comment type="caution">
    <text evidence="1">The sequence shown here is derived from an EMBL/GenBank/DDBJ whole genome shotgun (WGS) entry which is preliminary data.</text>
</comment>
<evidence type="ECO:0000313" key="2">
    <source>
        <dbReference type="Proteomes" id="UP000235145"/>
    </source>
</evidence>
<reference evidence="1 2" key="1">
    <citation type="journal article" date="2017" name="Nat. Commun.">
        <title>Genome assembly with in vitro proximity ligation data and whole-genome triplication in lettuce.</title>
        <authorList>
            <person name="Reyes-Chin-Wo S."/>
            <person name="Wang Z."/>
            <person name="Yang X."/>
            <person name="Kozik A."/>
            <person name="Arikit S."/>
            <person name="Song C."/>
            <person name="Xia L."/>
            <person name="Froenicke L."/>
            <person name="Lavelle D.O."/>
            <person name="Truco M.J."/>
            <person name="Xia R."/>
            <person name="Zhu S."/>
            <person name="Xu C."/>
            <person name="Xu H."/>
            <person name="Xu X."/>
            <person name="Cox K."/>
            <person name="Korf I."/>
            <person name="Meyers B.C."/>
            <person name="Michelmore R.W."/>
        </authorList>
    </citation>
    <scope>NUCLEOTIDE SEQUENCE [LARGE SCALE GENOMIC DNA]</scope>
    <source>
        <strain evidence="2">cv. Salinas</strain>
        <tissue evidence="1">Seedlings</tissue>
    </source>
</reference>
<protein>
    <recommendedName>
        <fullName evidence="3">Zinc finger GRF-type domain-containing protein</fullName>
    </recommendedName>
</protein>
<organism evidence="1 2">
    <name type="scientific">Lactuca sativa</name>
    <name type="common">Garden lettuce</name>
    <dbReference type="NCBI Taxonomy" id="4236"/>
    <lineage>
        <taxon>Eukaryota</taxon>
        <taxon>Viridiplantae</taxon>
        <taxon>Streptophyta</taxon>
        <taxon>Embryophyta</taxon>
        <taxon>Tracheophyta</taxon>
        <taxon>Spermatophyta</taxon>
        <taxon>Magnoliopsida</taxon>
        <taxon>eudicotyledons</taxon>
        <taxon>Gunneridae</taxon>
        <taxon>Pentapetalae</taxon>
        <taxon>asterids</taxon>
        <taxon>campanulids</taxon>
        <taxon>Asterales</taxon>
        <taxon>Asteraceae</taxon>
        <taxon>Cichorioideae</taxon>
        <taxon>Cichorieae</taxon>
        <taxon>Lactucinae</taxon>
        <taxon>Lactuca</taxon>
    </lineage>
</organism>
<accession>A0A9R1XMU2</accession>
<gene>
    <name evidence="1" type="ORF">LSAT_V11C300112740</name>
</gene>
<name>A0A9R1XMU2_LACSA</name>
<dbReference type="EMBL" id="NBSK02000003">
    <property type="protein sequence ID" value="KAJ0215509.1"/>
    <property type="molecule type" value="Genomic_DNA"/>
</dbReference>
<proteinExistence type="predicted"/>